<comment type="caution">
    <text evidence="1">The sequence shown here is derived from an EMBL/GenBank/DDBJ whole genome shotgun (WGS) entry which is preliminary data.</text>
</comment>
<protein>
    <submittedName>
        <fullName evidence="1">Uncharacterized protein</fullName>
    </submittedName>
</protein>
<accession>A0ACB7WI39</accession>
<reference evidence="2" key="1">
    <citation type="journal article" date="2022" name="Nat. Commun.">
        <title>Chromosome evolution and the genetic basis of agronomically important traits in greater yam.</title>
        <authorList>
            <person name="Bredeson J.V."/>
            <person name="Lyons J.B."/>
            <person name="Oniyinde I.O."/>
            <person name="Okereke N.R."/>
            <person name="Kolade O."/>
            <person name="Nnabue I."/>
            <person name="Nwadili C.O."/>
            <person name="Hribova E."/>
            <person name="Parker M."/>
            <person name="Nwogha J."/>
            <person name="Shu S."/>
            <person name="Carlson J."/>
            <person name="Kariba R."/>
            <person name="Muthemba S."/>
            <person name="Knop K."/>
            <person name="Barton G.J."/>
            <person name="Sherwood A.V."/>
            <person name="Lopez-Montes A."/>
            <person name="Asiedu R."/>
            <person name="Jamnadass R."/>
            <person name="Muchugi A."/>
            <person name="Goodstein D."/>
            <person name="Egesi C.N."/>
            <person name="Featherston J."/>
            <person name="Asfaw A."/>
            <person name="Simpson G.G."/>
            <person name="Dolezel J."/>
            <person name="Hendre P.S."/>
            <person name="Van Deynze A."/>
            <person name="Kumar P.L."/>
            <person name="Obidiegwu J.E."/>
            <person name="Bhattacharjee R."/>
            <person name="Rokhsar D.S."/>
        </authorList>
    </citation>
    <scope>NUCLEOTIDE SEQUENCE [LARGE SCALE GENOMIC DNA]</scope>
    <source>
        <strain evidence="2">cv. TDa95/00328</strain>
    </source>
</reference>
<gene>
    <name evidence="1" type="ORF">IHE45_04G174700</name>
</gene>
<keyword evidence="2" id="KW-1185">Reference proteome</keyword>
<sequence>METGEATLHPLKKNLTCLTSDKVSLAAKVGSLGTRPLSTGNQKMEKVSWVHAQKKKHTTKKKRPSAGNQEKQEFTQMMILELGIWFIPFTLFFAPCRRFVLLVRRLQEIVESITSPEFLSPHVSMRVARLNTMVMTVF</sequence>
<evidence type="ECO:0000313" key="1">
    <source>
        <dbReference type="EMBL" id="KAH7687583.1"/>
    </source>
</evidence>
<organism evidence="1 2">
    <name type="scientific">Dioscorea alata</name>
    <name type="common">Purple yam</name>
    <dbReference type="NCBI Taxonomy" id="55571"/>
    <lineage>
        <taxon>Eukaryota</taxon>
        <taxon>Viridiplantae</taxon>
        <taxon>Streptophyta</taxon>
        <taxon>Embryophyta</taxon>
        <taxon>Tracheophyta</taxon>
        <taxon>Spermatophyta</taxon>
        <taxon>Magnoliopsida</taxon>
        <taxon>Liliopsida</taxon>
        <taxon>Dioscoreales</taxon>
        <taxon>Dioscoreaceae</taxon>
        <taxon>Dioscorea</taxon>
    </lineage>
</organism>
<proteinExistence type="predicted"/>
<name>A0ACB7WI39_DIOAL</name>
<dbReference type="EMBL" id="CM037014">
    <property type="protein sequence ID" value="KAH7687583.1"/>
    <property type="molecule type" value="Genomic_DNA"/>
</dbReference>
<dbReference type="Proteomes" id="UP000827976">
    <property type="component" value="Chromosome 4"/>
</dbReference>
<evidence type="ECO:0000313" key="2">
    <source>
        <dbReference type="Proteomes" id="UP000827976"/>
    </source>
</evidence>